<dbReference type="OrthoDB" id="1792672at2"/>
<organism evidence="2 3">
    <name type="scientific">Methylovorus glucosotrophus (strain SIP3-4)</name>
    <dbReference type="NCBI Taxonomy" id="582744"/>
    <lineage>
        <taxon>Bacteria</taxon>
        <taxon>Pseudomonadati</taxon>
        <taxon>Pseudomonadota</taxon>
        <taxon>Betaproteobacteria</taxon>
        <taxon>Nitrosomonadales</taxon>
        <taxon>Methylophilaceae</taxon>
        <taxon>Methylovorus</taxon>
    </lineage>
</organism>
<gene>
    <name evidence="2" type="ordered locus">Msip34_1492</name>
</gene>
<dbReference type="HOGENOM" id="CLU_060932_0_0_4"/>
<reference evidence="3" key="1">
    <citation type="submission" date="2009-07" db="EMBL/GenBank/DDBJ databases">
        <title>Complete sequence of chromosome of Methylovorus sp. SIP3-4.</title>
        <authorList>
            <person name="Lucas S."/>
            <person name="Copeland A."/>
            <person name="Lapidus A."/>
            <person name="Glavina del Rio T."/>
            <person name="Tice H."/>
            <person name="Bruce D."/>
            <person name="Goodwin L."/>
            <person name="Pitluck S."/>
            <person name="Clum A."/>
            <person name="Larimer F."/>
            <person name="Land M."/>
            <person name="Hauser L."/>
            <person name="Kyrpides N."/>
            <person name="Mikhailova N."/>
            <person name="Kayluzhnaya M."/>
            <person name="Chistoserdova L."/>
        </authorList>
    </citation>
    <scope>NUCLEOTIDE SEQUENCE [LARGE SCALE GENOMIC DNA]</scope>
    <source>
        <strain evidence="3">SIP3-4</strain>
    </source>
</reference>
<dbReference type="Proteomes" id="UP000002743">
    <property type="component" value="Chromosome"/>
</dbReference>
<dbReference type="Pfam" id="PF01968">
    <property type="entry name" value="Hydantoinase_A"/>
    <property type="match status" value="1"/>
</dbReference>
<sequence>MSNLMADRPLTLGWDVGGAHLKAALLNADGVALRVVQVACPIWQGLDRLSAAVHQVLDQLPAYPQQHVVTMTGELADIFPDRLSGVMQIADVLSQQLIGKLSFYAGRQGFIALADVSFYGNDVASANWLASADFVARQVEHGVFVDIGSTTADIVSLVSSKPAPRGYSDAARMRAGELVYTGVVRTPLMAVTPRISFGGEYYALAAEHFATTADVYRLTGDLDEAHDMAATADGAGKTPADSARRLARMIGHDLGDAEAEAWLLLAHAFKHAQLDTLREALLRSASLHPQTAFGAMVGAGAGRFLVAELAAQLHRKYIEVQTLIQAVDEDVQRWAAICLPAYAVAYLAVQHA</sequence>
<dbReference type="RefSeq" id="WP_015830176.1">
    <property type="nucleotide sequence ID" value="NC_012969.1"/>
</dbReference>
<dbReference type="STRING" id="582744.Msip34_1492"/>
<evidence type="ECO:0000313" key="2">
    <source>
        <dbReference type="EMBL" id="ACT50737.1"/>
    </source>
</evidence>
<dbReference type="InterPro" id="IPR002821">
    <property type="entry name" value="Hydantoinase_A"/>
</dbReference>
<dbReference type="InterPro" id="IPR043129">
    <property type="entry name" value="ATPase_NBD"/>
</dbReference>
<dbReference type="Gene3D" id="3.30.420.40">
    <property type="match status" value="1"/>
</dbReference>
<keyword evidence="3" id="KW-1185">Reference proteome</keyword>
<dbReference type="EMBL" id="CP001674">
    <property type="protein sequence ID" value="ACT50737.1"/>
    <property type="molecule type" value="Genomic_DNA"/>
</dbReference>
<feature type="domain" description="Hydantoinase A/oxoprolinase" evidence="1">
    <location>
        <begin position="68"/>
        <end position="316"/>
    </location>
</feature>
<accession>C6XDW2</accession>
<name>C6XDW2_METGS</name>
<dbReference type="SUPFAM" id="SSF53067">
    <property type="entry name" value="Actin-like ATPase domain"/>
    <property type="match status" value="1"/>
</dbReference>
<dbReference type="InterPro" id="IPR002756">
    <property type="entry name" value="MfnF"/>
</dbReference>
<proteinExistence type="predicted"/>
<evidence type="ECO:0000259" key="1">
    <source>
        <dbReference type="Pfam" id="PF01968"/>
    </source>
</evidence>
<dbReference type="AlphaFoldDB" id="C6XDW2"/>
<dbReference type="GO" id="GO:0016787">
    <property type="term" value="F:hydrolase activity"/>
    <property type="evidence" value="ECO:0007669"/>
    <property type="project" value="InterPro"/>
</dbReference>
<reference evidence="2 3" key="2">
    <citation type="journal article" date="2011" name="J. Bacteriol.">
        <title>Genomes of three methylotrophs from a single niche uncover genetic and metabolic divergence of Methylophilaceae.</title>
        <authorList>
            <person name="Lapidus A."/>
            <person name="Clum A."/>
            <person name="Labutti K."/>
            <person name="Kaluzhnaya M.G."/>
            <person name="Lim S."/>
            <person name="Beck D.A."/>
            <person name="Glavina Del Rio T."/>
            <person name="Nolan M."/>
            <person name="Mavromatis K."/>
            <person name="Huntemann M."/>
            <person name="Lucas S."/>
            <person name="Lidstrom M.E."/>
            <person name="Ivanova N."/>
            <person name="Chistoserdova L."/>
        </authorList>
    </citation>
    <scope>NUCLEOTIDE SEQUENCE [LARGE SCALE GENOMIC DNA]</scope>
    <source>
        <strain evidence="2 3">SIP3-4</strain>
    </source>
</reference>
<dbReference type="Gene3D" id="3.30.420.190">
    <property type="entry name" value="conserved archaeal protein q6m145"/>
    <property type="match status" value="1"/>
</dbReference>
<dbReference type="KEGG" id="mei:Msip34_1492"/>
<evidence type="ECO:0000313" key="3">
    <source>
        <dbReference type="Proteomes" id="UP000002743"/>
    </source>
</evidence>
<protein>
    <submittedName>
        <fullName evidence="2">H4MPT-linked C1 transfer pathway protein</fullName>
    </submittedName>
</protein>
<dbReference type="eggNOG" id="COG1548">
    <property type="taxonomic scope" value="Bacteria"/>
</dbReference>
<dbReference type="NCBIfam" id="TIGR03123">
    <property type="entry name" value="one_C_unchar_1"/>
    <property type="match status" value="1"/>
</dbReference>